<keyword evidence="7" id="KW-0934">Plastid</keyword>
<gene>
    <name evidence="7" type="primary">ycf38</name>
</gene>
<evidence type="ECO:0000256" key="5">
    <source>
        <dbReference type="SAM" id="Phobius"/>
    </source>
</evidence>
<dbReference type="Pfam" id="PF01061">
    <property type="entry name" value="ABC2_membrane"/>
    <property type="match status" value="1"/>
</dbReference>
<feature type="transmembrane region" description="Helical" evidence="5">
    <location>
        <begin position="46"/>
        <end position="66"/>
    </location>
</feature>
<feature type="transmembrane region" description="Helical" evidence="5">
    <location>
        <begin position="194"/>
        <end position="214"/>
    </location>
</feature>
<comment type="subcellular location">
    <subcellularLocation>
        <location evidence="1">Membrane</location>
        <topology evidence="1">Multi-pass membrane protein</topology>
    </subcellularLocation>
</comment>
<dbReference type="InterPro" id="IPR047817">
    <property type="entry name" value="ABC2_TM_bact-type"/>
</dbReference>
<dbReference type="PANTHER" id="PTHR43229:SF2">
    <property type="entry name" value="NODULATION PROTEIN J"/>
    <property type="match status" value="1"/>
</dbReference>
<dbReference type="AlphaFoldDB" id="A0A1Z1MBN1"/>
<keyword evidence="7" id="KW-0150">Chloroplast</keyword>
<name>A0A1Z1MBN1_9FLOR</name>
<dbReference type="GeneID" id="33356742"/>
<dbReference type="GO" id="GO:0016020">
    <property type="term" value="C:membrane"/>
    <property type="evidence" value="ECO:0007669"/>
    <property type="project" value="UniProtKB-SubCell"/>
</dbReference>
<dbReference type="PROSITE" id="PS51012">
    <property type="entry name" value="ABC_TM2"/>
    <property type="match status" value="1"/>
</dbReference>
<protein>
    <recommendedName>
        <fullName evidence="6">ABC transmembrane type-2 domain-containing protein</fullName>
    </recommendedName>
</protein>
<feature type="transmembrane region" description="Helical" evidence="5">
    <location>
        <begin position="128"/>
        <end position="151"/>
    </location>
</feature>
<dbReference type="RefSeq" id="YP_009394824.1">
    <property type="nucleotide sequence ID" value="NC_035274.1"/>
</dbReference>
<keyword evidence="3 5" id="KW-1133">Transmembrane helix</keyword>
<dbReference type="EMBL" id="MF101427">
    <property type="protein sequence ID" value="ARW63386.1"/>
    <property type="molecule type" value="Genomic_DNA"/>
</dbReference>
<dbReference type="InterPro" id="IPR013525">
    <property type="entry name" value="ABC2_TM"/>
</dbReference>
<organism evidence="7">
    <name type="scientific">Polysiphonia elongata</name>
    <dbReference type="NCBI Taxonomy" id="159753"/>
    <lineage>
        <taxon>Eukaryota</taxon>
        <taxon>Rhodophyta</taxon>
        <taxon>Florideophyceae</taxon>
        <taxon>Rhodymeniophycidae</taxon>
        <taxon>Ceramiales</taxon>
        <taxon>Rhodomelaceae</taxon>
        <taxon>Polysiphonioideae</taxon>
        <taxon>Polysiphonia</taxon>
    </lineage>
</organism>
<evidence type="ECO:0000313" key="7">
    <source>
        <dbReference type="EMBL" id="ARW63386.1"/>
    </source>
</evidence>
<sequence>MEIKKTNIKLLVPNKRIECHKKELKTYEETKEMLRRLYIQTFRRPSTIFISIIQPLLWLIMFGALFKNAPIYLFENYKLDYTNFLNPGILIFTAFNSSINAGLTIIFDREFGFLNRLLISPISNKTCIVYASIIHTWTITIIQILGISTIANTANKPISFMNTIISLVIISTIIISISNISIYGAFILPGHIEFIGLTTLFLNLPTLFTSTALAPLSFMPKWLQLICCMNPLTYAIEIIRNINLDNNFSLTTYIINKSWISINGYNSIMVLLITNITSFILVRSIIKYKYDKN</sequence>
<evidence type="ECO:0000259" key="6">
    <source>
        <dbReference type="PROSITE" id="PS51012"/>
    </source>
</evidence>
<geneLocation type="chloroplast" evidence="7"/>
<dbReference type="PANTHER" id="PTHR43229">
    <property type="entry name" value="NODULATION PROTEIN J"/>
    <property type="match status" value="1"/>
</dbReference>
<feature type="transmembrane region" description="Helical" evidence="5">
    <location>
        <begin position="86"/>
        <end position="107"/>
    </location>
</feature>
<evidence type="ECO:0000256" key="2">
    <source>
        <dbReference type="ARBA" id="ARBA00022692"/>
    </source>
</evidence>
<proteinExistence type="predicted"/>
<evidence type="ECO:0000256" key="3">
    <source>
        <dbReference type="ARBA" id="ARBA00022989"/>
    </source>
</evidence>
<evidence type="ECO:0000256" key="1">
    <source>
        <dbReference type="ARBA" id="ARBA00004141"/>
    </source>
</evidence>
<dbReference type="InterPro" id="IPR051784">
    <property type="entry name" value="Nod_factor_ABC_transporter"/>
</dbReference>
<dbReference type="GO" id="GO:0140359">
    <property type="term" value="F:ABC-type transporter activity"/>
    <property type="evidence" value="ECO:0007669"/>
    <property type="project" value="InterPro"/>
</dbReference>
<accession>A0A1Z1MBN1</accession>
<keyword evidence="4 5" id="KW-0472">Membrane</keyword>
<feature type="transmembrane region" description="Helical" evidence="5">
    <location>
        <begin position="163"/>
        <end position="187"/>
    </location>
</feature>
<feature type="domain" description="ABC transmembrane type-2" evidence="6">
    <location>
        <begin position="46"/>
        <end position="289"/>
    </location>
</feature>
<evidence type="ECO:0000256" key="4">
    <source>
        <dbReference type="ARBA" id="ARBA00023136"/>
    </source>
</evidence>
<keyword evidence="2 5" id="KW-0812">Transmembrane</keyword>
<feature type="transmembrane region" description="Helical" evidence="5">
    <location>
        <begin position="268"/>
        <end position="286"/>
    </location>
</feature>
<reference evidence="7" key="1">
    <citation type="journal article" date="2017" name="J. Phycol.">
        <title>Analysis of chloroplast genomes and a supermatrix inform reclassification of the Rhodomelaceae (Rhodophyta).</title>
        <authorList>
            <person name="Diaz-Tapia P."/>
            <person name="Maggs C.A."/>
            <person name="West J.A."/>
            <person name="Verbruggen H."/>
        </authorList>
    </citation>
    <scope>NUCLEOTIDE SEQUENCE</scope>
    <source>
        <strain evidence="7">PD547</strain>
    </source>
</reference>